<dbReference type="Pfam" id="PF23156">
    <property type="entry name" value="DUF7054"/>
    <property type="match status" value="1"/>
</dbReference>
<proteinExistence type="predicted"/>
<dbReference type="Proteomes" id="UP000012960">
    <property type="component" value="Unplaced"/>
</dbReference>
<feature type="region of interest" description="Disordered" evidence="1">
    <location>
        <begin position="51"/>
        <end position="104"/>
    </location>
</feature>
<evidence type="ECO:0000256" key="1">
    <source>
        <dbReference type="SAM" id="MobiDB-lite"/>
    </source>
</evidence>
<feature type="domain" description="DUF7054" evidence="2">
    <location>
        <begin position="109"/>
        <end position="144"/>
    </location>
</feature>
<evidence type="ECO:0000259" key="2">
    <source>
        <dbReference type="Pfam" id="PF23156"/>
    </source>
</evidence>
<accession>A0A804JGD2</accession>
<dbReference type="InParanoid" id="A0A804JGD2"/>
<keyword evidence="4" id="KW-1185">Reference proteome</keyword>
<dbReference type="AlphaFoldDB" id="A0A804JGD2"/>
<dbReference type="EnsemblPlants" id="Ma06_t14910.2">
    <property type="protein sequence ID" value="Ma06_p14910.2"/>
    <property type="gene ID" value="Ma06_g14910"/>
</dbReference>
<protein>
    <recommendedName>
        <fullName evidence="2">DUF7054 domain-containing protein</fullName>
    </recommendedName>
</protein>
<evidence type="ECO:0000313" key="4">
    <source>
        <dbReference type="Proteomes" id="UP000012960"/>
    </source>
</evidence>
<dbReference type="Gramene" id="Ma06_t14910.2">
    <property type="protein sequence ID" value="Ma06_p14910.2"/>
    <property type="gene ID" value="Ma06_g14910"/>
</dbReference>
<evidence type="ECO:0000313" key="3">
    <source>
        <dbReference type="EnsemblPlants" id="Ma06_p14910.2"/>
    </source>
</evidence>
<name>A0A804JGD2_MUSAM</name>
<dbReference type="InterPro" id="IPR055482">
    <property type="entry name" value="DUF7054"/>
</dbReference>
<sequence length="236" mass="25551">MFSYPSGYRTLQLFMKDIQVPGVIVTPLHNQEVPFRALNLVQWADDDALSAEAPPDSAAQGPTGSGGVLGGERDGAAEPVAGVGDGVHRLESREPGGGGGAAALRQGRQAAATAFGLQYSRFSLECLDPKEMLIDVGSRNFFLCLNPATFHKLLATTVRMIDDLRPFYSHHCSASAPCSQYTQKPFDELTSTHHDRTMNIIPISPSQPQRAESTYCKHSSAQPVVTPQRSRQTLLQ</sequence>
<feature type="region of interest" description="Disordered" evidence="1">
    <location>
        <begin position="204"/>
        <end position="236"/>
    </location>
</feature>
<reference evidence="3" key="1">
    <citation type="submission" date="2021-05" db="UniProtKB">
        <authorList>
            <consortium name="EnsemblPlants"/>
        </authorList>
    </citation>
    <scope>IDENTIFICATION</scope>
    <source>
        <strain evidence="3">subsp. malaccensis</strain>
    </source>
</reference>
<organism evidence="3 4">
    <name type="scientific">Musa acuminata subsp. malaccensis</name>
    <name type="common">Wild banana</name>
    <name type="synonym">Musa malaccensis</name>
    <dbReference type="NCBI Taxonomy" id="214687"/>
    <lineage>
        <taxon>Eukaryota</taxon>
        <taxon>Viridiplantae</taxon>
        <taxon>Streptophyta</taxon>
        <taxon>Embryophyta</taxon>
        <taxon>Tracheophyta</taxon>
        <taxon>Spermatophyta</taxon>
        <taxon>Magnoliopsida</taxon>
        <taxon>Liliopsida</taxon>
        <taxon>Zingiberales</taxon>
        <taxon>Musaceae</taxon>
        <taxon>Musa</taxon>
    </lineage>
</organism>